<reference evidence="15" key="2">
    <citation type="submission" date="2018-07" db="EMBL/GenBank/DDBJ databases">
        <authorList>
            <person name="Quirk P.G."/>
            <person name="Krulwich T.A."/>
        </authorList>
    </citation>
    <scope>NUCLEOTIDE SEQUENCE</scope>
</reference>
<dbReference type="Pfam" id="PF22600">
    <property type="entry name" value="MTPAP-like_central"/>
    <property type="match status" value="1"/>
</dbReference>
<feature type="domain" description="Monkey King protein C-terminal" evidence="13">
    <location>
        <begin position="571"/>
        <end position="716"/>
    </location>
</feature>
<feature type="compositionally biased region" description="Basic and acidic residues" evidence="10">
    <location>
        <begin position="760"/>
        <end position="769"/>
    </location>
</feature>
<keyword evidence="5" id="KW-0808">Transferase</keyword>
<protein>
    <recommendedName>
        <fullName evidence="4">2'-phosphotransferase</fullName>
        <ecNumber evidence="4">2.7.1.160</ecNumber>
    </recommendedName>
</protein>
<evidence type="ECO:0000256" key="7">
    <source>
        <dbReference type="ARBA" id="ARBA00022842"/>
    </source>
</evidence>
<dbReference type="SUPFAM" id="SSF56399">
    <property type="entry name" value="ADP-ribosylation"/>
    <property type="match status" value="1"/>
</dbReference>
<dbReference type="GO" id="GO:0000215">
    <property type="term" value="F:tRNA 2'-phosphotransferase activity"/>
    <property type="evidence" value="ECO:0007669"/>
    <property type="project" value="UniProtKB-EC"/>
</dbReference>
<evidence type="ECO:0000256" key="4">
    <source>
        <dbReference type="ARBA" id="ARBA00012007"/>
    </source>
</evidence>
<evidence type="ECO:0000256" key="8">
    <source>
        <dbReference type="ARBA" id="ARBA00047949"/>
    </source>
</evidence>
<feature type="region of interest" description="Disordered" evidence="10">
    <location>
        <begin position="746"/>
        <end position="777"/>
    </location>
</feature>
<evidence type="ECO:0000256" key="2">
    <source>
        <dbReference type="ARBA" id="ARBA00001946"/>
    </source>
</evidence>
<reference evidence="14" key="1">
    <citation type="submission" date="2018-04" db="EMBL/GenBank/DDBJ databases">
        <authorList>
            <person name="Go L.Y."/>
            <person name="Mitchell J.A."/>
        </authorList>
    </citation>
    <scope>NUCLEOTIDE SEQUENCE</scope>
    <source>
        <tissue evidence="14">Whole organism</tissue>
    </source>
</reference>
<evidence type="ECO:0000256" key="5">
    <source>
        <dbReference type="ARBA" id="ARBA00022679"/>
    </source>
</evidence>
<evidence type="ECO:0000259" key="13">
    <source>
        <dbReference type="Pfam" id="PF23712"/>
    </source>
</evidence>
<dbReference type="Gene3D" id="1.10.1410.10">
    <property type="match status" value="1"/>
</dbReference>
<dbReference type="InterPro" id="IPR056628">
    <property type="entry name" value="Mkg_C"/>
</dbReference>
<dbReference type="InterPro" id="IPR043519">
    <property type="entry name" value="NT_sf"/>
</dbReference>
<dbReference type="PANTHER" id="PTHR12271:SF66">
    <property type="entry name" value="TERMINAL URIDYLYLTRANSFERASE TAILOR"/>
    <property type="match status" value="1"/>
</dbReference>
<dbReference type="CDD" id="cd05402">
    <property type="entry name" value="NT_PAP_TUTase"/>
    <property type="match status" value="1"/>
</dbReference>
<feature type="domain" description="PAP-associated" evidence="11">
    <location>
        <begin position="433"/>
        <end position="505"/>
    </location>
</feature>
<evidence type="ECO:0000256" key="10">
    <source>
        <dbReference type="SAM" id="MobiDB-lite"/>
    </source>
</evidence>
<comment type="cofactor">
    <cofactor evidence="2">
        <name>Mg(2+)</name>
        <dbReference type="ChEBI" id="CHEBI:18420"/>
    </cofactor>
</comment>
<comment type="function">
    <text evidence="3">Catalyzes the last step of tRNA splicing, the transfer of the splice junction 2'-phosphate from ligated tRNA to NAD to produce ADP-ribose 1''-2'' cyclic phosphate.</text>
</comment>
<comment type="cofactor">
    <cofactor evidence="1">
        <name>Mn(2+)</name>
        <dbReference type="ChEBI" id="CHEBI:29035"/>
    </cofactor>
</comment>
<dbReference type="Pfam" id="PF01885">
    <property type="entry name" value="PTS_2-RNA"/>
    <property type="match status" value="1"/>
</dbReference>
<dbReference type="VEuPathDB" id="VectorBase:CSON010191"/>
<evidence type="ECO:0000259" key="12">
    <source>
        <dbReference type="Pfam" id="PF22600"/>
    </source>
</evidence>
<evidence type="ECO:0000313" key="15">
    <source>
        <dbReference type="EMBL" id="SSX18658.1"/>
    </source>
</evidence>
<keyword evidence="7" id="KW-0460">Magnesium</keyword>
<dbReference type="InterPro" id="IPR002058">
    <property type="entry name" value="PAP_assoc"/>
</dbReference>
<dbReference type="GO" id="GO:0050265">
    <property type="term" value="F:RNA uridylyltransferase activity"/>
    <property type="evidence" value="ECO:0007669"/>
    <property type="project" value="TreeGrafter"/>
</dbReference>
<dbReference type="OMA" id="HDINRAN"/>
<proteinExistence type="predicted"/>
<dbReference type="EMBL" id="UFQS01000040">
    <property type="protein sequence ID" value="SSW98272.1"/>
    <property type="molecule type" value="Genomic_DNA"/>
</dbReference>
<organism evidence="14">
    <name type="scientific">Culicoides sonorensis</name>
    <name type="common">Biting midge</name>
    <dbReference type="NCBI Taxonomy" id="179676"/>
    <lineage>
        <taxon>Eukaryota</taxon>
        <taxon>Metazoa</taxon>
        <taxon>Ecdysozoa</taxon>
        <taxon>Arthropoda</taxon>
        <taxon>Hexapoda</taxon>
        <taxon>Insecta</taxon>
        <taxon>Pterygota</taxon>
        <taxon>Neoptera</taxon>
        <taxon>Endopterygota</taxon>
        <taxon>Diptera</taxon>
        <taxon>Nematocera</taxon>
        <taxon>Chironomoidea</taxon>
        <taxon>Ceratopogonidae</taxon>
        <taxon>Ceratopogoninae</taxon>
        <taxon>Culicoides</taxon>
        <taxon>Monoculicoides</taxon>
    </lineage>
</organism>
<dbReference type="SUPFAM" id="SSF81631">
    <property type="entry name" value="PAP/OAS1 substrate-binding domain"/>
    <property type="match status" value="1"/>
</dbReference>
<dbReference type="InterPro" id="IPR054708">
    <property type="entry name" value="MTPAP-like_central"/>
</dbReference>
<evidence type="ECO:0000313" key="14">
    <source>
        <dbReference type="EMBL" id="SSW98272.1"/>
    </source>
</evidence>
<sequence length="777" mass="90589">MAYNKKTYNKDRDTEISKALSYLLRHGALKEGLKIEPDGFINLCYVLEHPEIKRRSVSLSDVQRIVQTNSKNRFTLVELDKSWKIKANQGHSMKEIKKTLTMTDVTDSAELTNNEMEVTQEDVELEEENSRDDLELKQLEEELGDKAASVEIEEKSTEIVSNPVEPTDVKAKLERLRLLRQKKKQRKRARKLQEQTEDPDLKEVLKELESSFDGKEFEVLVRILQPPIKVLKERYYDIRNDMMMALTRYYPQVDIKLFGSCVTDLIFKNSDFDFFVDVPSNEDNNSKLNRVHRLICNSKNFSRPIKISRARTPLIKVTHGPTKTQMDINVSNPLGVFNSEFLRFALSFDPRIKPLAICIKYWARVHHLCGTNLISNYCLVNLLLFYLMNIRDPLFPPVGILQQRVPDYFIGPWNLAFDAHFPNTSKCKLSMIELLEGFFEFYGNFPFETVVVSLYSGKCFPRNTFDDPRSRIIEAERYHVARRRFDLQPFTTTTPVCVQDPFELNCNIGNSININTFKRFRDYCQLAMELFKEFPIATCRASIILKKLFTSTPKVQAPVSLLELMNMPQKKQVCKLEPMQHELAVFNKLFDKRKIEDSTFGRKRFWCDEMVNLLKKMMKEVYLVNLFPFELKRSTEKGQVTLCDCQVRLRANTWSGREKLEFTDKSGLEREIALSKELKQKNPPIHLDAEFTVNAKRERDYIEIEIHEVTGKDENQKILKEFFEGTIIASARSFVKSYSNILMEEEELDKGETQTEQNDEVNKGEENGNHETNNVTN</sequence>
<evidence type="ECO:0000256" key="1">
    <source>
        <dbReference type="ARBA" id="ARBA00001936"/>
    </source>
</evidence>
<comment type="catalytic activity">
    <reaction evidence="8">
        <text>2'-phospho-[ligated tRNA] + NAD(+) = mature tRNA + ADP-alpha-D-ribose 1'',2''-cyclic phosphate + nicotinamide</text>
        <dbReference type="Rhea" id="RHEA:23324"/>
        <dbReference type="Rhea" id="RHEA-COMP:11106"/>
        <dbReference type="Rhea" id="RHEA-COMP:11107"/>
        <dbReference type="ChEBI" id="CHEBI:17154"/>
        <dbReference type="ChEBI" id="CHEBI:57540"/>
        <dbReference type="ChEBI" id="CHEBI:76596"/>
        <dbReference type="ChEBI" id="CHEBI:82883"/>
        <dbReference type="ChEBI" id="CHEBI:85027"/>
        <dbReference type="EC" id="2.7.1.160"/>
    </reaction>
</comment>
<keyword evidence="9" id="KW-0175">Coiled coil</keyword>
<feature type="coiled-coil region" evidence="9">
    <location>
        <begin position="109"/>
        <end position="195"/>
    </location>
</feature>
<dbReference type="EC" id="2.7.1.160" evidence="4"/>
<keyword evidence="6" id="KW-0479">Metal-binding</keyword>
<evidence type="ECO:0000259" key="11">
    <source>
        <dbReference type="Pfam" id="PF03828"/>
    </source>
</evidence>
<evidence type="ECO:0000256" key="9">
    <source>
        <dbReference type="SAM" id="Coils"/>
    </source>
</evidence>
<evidence type="ECO:0000256" key="3">
    <source>
        <dbReference type="ARBA" id="ARBA00003343"/>
    </source>
</evidence>
<dbReference type="SUPFAM" id="SSF81301">
    <property type="entry name" value="Nucleotidyltransferase"/>
    <property type="match status" value="1"/>
</dbReference>
<dbReference type="GO" id="GO:0046872">
    <property type="term" value="F:metal ion binding"/>
    <property type="evidence" value="ECO:0007669"/>
    <property type="project" value="UniProtKB-KW"/>
</dbReference>
<dbReference type="Pfam" id="PF23712">
    <property type="entry name" value="Mkg_C"/>
    <property type="match status" value="1"/>
</dbReference>
<dbReference type="Gene3D" id="3.30.460.10">
    <property type="entry name" value="Beta Polymerase, domain 2"/>
    <property type="match status" value="1"/>
</dbReference>
<name>A0A336K338_CULSO</name>
<dbReference type="Pfam" id="PF03828">
    <property type="entry name" value="PAP_assoc"/>
    <property type="match status" value="1"/>
</dbReference>
<feature type="domain" description="Poly(A) RNA polymerase mitochondrial-like central palm" evidence="12">
    <location>
        <begin position="219"/>
        <end position="343"/>
    </location>
</feature>
<dbReference type="EMBL" id="UFQT01000040">
    <property type="protein sequence ID" value="SSX18658.1"/>
    <property type="molecule type" value="Genomic_DNA"/>
</dbReference>
<dbReference type="AlphaFoldDB" id="A0A336K338"/>
<gene>
    <name evidence="14" type="primary">CSON010191</name>
</gene>
<dbReference type="InterPro" id="IPR002745">
    <property type="entry name" value="Ptrans_KptA/Tpt1"/>
</dbReference>
<dbReference type="Gene3D" id="1.10.10.970">
    <property type="entry name" value="RNA 2'-phosphotransferase, Tpt1/KptA family, N-terminal domain"/>
    <property type="match status" value="1"/>
</dbReference>
<dbReference type="InterPro" id="IPR042080">
    <property type="entry name" value="RNA_2'-PTrans_N"/>
</dbReference>
<dbReference type="GO" id="GO:1990817">
    <property type="term" value="F:poly(A) RNA polymerase activity"/>
    <property type="evidence" value="ECO:0007669"/>
    <property type="project" value="UniProtKB-ARBA"/>
</dbReference>
<dbReference type="GO" id="GO:0031123">
    <property type="term" value="P:RNA 3'-end processing"/>
    <property type="evidence" value="ECO:0007669"/>
    <property type="project" value="TreeGrafter"/>
</dbReference>
<evidence type="ECO:0000256" key="6">
    <source>
        <dbReference type="ARBA" id="ARBA00022723"/>
    </source>
</evidence>
<accession>A0A336K338</accession>
<dbReference type="PANTHER" id="PTHR12271">
    <property type="entry name" value="POLY A POLYMERASE CID PAP -RELATED"/>
    <property type="match status" value="1"/>
</dbReference>